<dbReference type="InterPro" id="IPR050188">
    <property type="entry name" value="RluA_PseudoU_synthase"/>
</dbReference>
<evidence type="ECO:0000313" key="8">
    <source>
        <dbReference type="EMBL" id="QFQ32568.1"/>
    </source>
</evidence>
<dbReference type="PANTHER" id="PTHR21600:SF44">
    <property type="entry name" value="RIBOSOMAL LARGE SUBUNIT PSEUDOURIDINE SYNTHASE D"/>
    <property type="match status" value="1"/>
</dbReference>
<feature type="domain" description="RNA-binding S4" evidence="7">
    <location>
        <begin position="18"/>
        <end position="75"/>
    </location>
</feature>
<dbReference type="OrthoDB" id="9807829at2"/>
<dbReference type="Gene3D" id="3.10.290.10">
    <property type="entry name" value="RNA-binding S4 domain"/>
    <property type="match status" value="1"/>
</dbReference>
<reference evidence="8 9" key="1">
    <citation type="submission" date="2019-07" db="EMBL/GenBank/DDBJ databases">
        <title>Buchnera limit thermal tolerance of host aphids.</title>
        <authorList>
            <person name="Zhang B."/>
            <person name="Moran N."/>
        </authorList>
    </citation>
    <scope>NUCLEOTIDE SEQUENCE [LARGE SCALE GENOMIC DNA]</scope>
    <source>
        <strain evidence="8 9">Afa-UT1</strain>
    </source>
</reference>
<keyword evidence="5" id="KW-0694">RNA-binding</keyword>
<dbReference type="PROSITE" id="PS50889">
    <property type="entry name" value="S4"/>
    <property type="match status" value="1"/>
</dbReference>
<keyword evidence="2 6" id="KW-0413">Isomerase</keyword>
<sequence>MKKKKISILAPYNTVLGKRLDQTISQIFTQYSRSCLKNWILMNHVYVNGQIENKPDKKILGGEKITIYPIIEKITSDLPENIFLNIIYEDNNLLVINKSPGLVVHPGAGNNSNTILNGLLYRYKNSKYLPRCGIVHRLDKNTSGLMVIAKTIFAYYYLVELLKSKKVIREYQAVVKGNMISGGTINYPIMRHPTKRICMIAHPSGKPAITHYKIIRRFKFYTHILLRLETGRTHQIRVHMLHIRYPLLGDSVYGGINYSCNFFKKKCCYKNKIFSRQALHAHYIEFLHPITKKLINFKIDLPDDMKDLILDLD</sequence>
<dbReference type="CDD" id="cd02869">
    <property type="entry name" value="PseudoU_synth_RluA_like"/>
    <property type="match status" value="1"/>
</dbReference>
<dbReference type="CDD" id="cd00165">
    <property type="entry name" value="S4"/>
    <property type="match status" value="1"/>
</dbReference>
<dbReference type="GO" id="GO:0160140">
    <property type="term" value="F:23S rRNA pseudouridine(1911/1915/1917) synthase activity"/>
    <property type="evidence" value="ECO:0007669"/>
    <property type="project" value="UniProtKB-EC"/>
</dbReference>
<dbReference type="Proteomes" id="UP000325981">
    <property type="component" value="Chromosome"/>
</dbReference>
<evidence type="ECO:0000256" key="6">
    <source>
        <dbReference type="RuleBase" id="RU362028"/>
    </source>
</evidence>
<evidence type="ECO:0000256" key="5">
    <source>
        <dbReference type="PROSITE-ProRule" id="PRU00182"/>
    </source>
</evidence>
<dbReference type="InterPro" id="IPR036986">
    <property type="entry name" value="S4_RNA-bd_sf"/>
</dbReference>
<organism evidence="8 9">
    <name type="scientific">Buchnera aphidicola</name>
    <name type="common">Aphis fabae</name>
    <dbReference type="NCBI Taxonomy" id="571430"/>
    <lineage>
        <taxon>Bacteria</taxon>
        <taxon>Pseudomonadati</taxon>
        <taxon>Pseudomonadota</taxon>
        <taxon>Gammaproteobacteria</taxon>
        <taxon>Enterobacterales</taxon>
        <taxon>Erwiniaceae</taxon>
        <taxon>Buchnera</taxon>
    </lineage>
</organism>
<dbReference type="PROSITE" id="PS01129">
    <property type="entry name" value="PSI_RLU"/>
    <property type="match status" value="1"/>
</dbReference>
<dbReference type="InterPro" id="IPR006225">
    <property type="entry name" value="PsdUridine_synth_RluC/D"/>
</dbReference>
<dbReference type="Pfam" id="PF01479">
    <property type="entry name" value="S4"/>
    <property type="match status" value="1"/>
</dbReference>
<dbReference type="GO" id="GO:0000455">
    <property type="term" value="P:enzyme-directed rRNA pseudouridine synthesis"/>
    <property type="evidence" value="ECO:0007669"/>
    <property type="project" value="TreeGrafter"/>
</dbReference>
<proteinExistence type="inferred from homology"/>
<comment type="catalytic activity">
    <reaction evidence="6">
        <text>a uridine in RNA = a pseudouridine in RNA</text>
        <dbReference type="Rhea" id="RHEA:48348"/>
        <dbReference type="Rhea" id="RHEA-COMP:12068"/>
        <dbReference type="Rhea" id="RHEA-COMP:12069"/>
        <dbReference type="ChEBI" id="CHEBI:65314"/>
        <dbReference type="ChEBI" id="CHEBI:65315"/>
    </reaction>
</comment>
<dbReference type="PANTHER" id="PTHR21600">
    <property type="entry name" value="MITOCHONDRIAL RNA PSEUDOURIDINE SYNTHASE"/>
    <property type="match status" value="1"/>
</dbReference>
<dbReference type="Pfam" id="PF00849">
    <property type="entry name" value="PseudoU_synth_2"/>
    <property type="match status" value="1"/>
</dbReference>
<dbReference type="SUPFAM" id="SSF55174">
    <property type="entry name" value="Alpha-L RNA-binding motif"/>
    <property type="match status" value="1"/>
</dbReference>
<evidence type="ECO:0000256" key="4">
    <source>
        <dbReference type="PIRSR" id="PIRSR606225-1"/>
    </source>
</evidence>
<protein>
    <recommendedName>
        <fullName evidence="6">Pseudouridine synthase</fullName>
        <ecNumber evidence="6">5.4.99.-</ecNumber>
    </recommendedName>
</protein>
<evidence type="ECO:0000259" key="7">
    <source>
        <dbReference type="SMART" id="SM00363"/>
    </source>
</evidence>
<dbReference type="RefSeq" id="WP_158347800.1">
    <property type="nucleotide sequence ID" value="NZ_CP042427.1"/>
</dbReference>
<dbReference type="NCBIfam" id="NF008385">
    <property type="entry name" value="PRK11180.1"/>
    <property type="match status" value="1"/>
</dbReference>
<evidence type="ECO:0000256" key="2">
    <source>
        <dbReference type="ARBA" id="ARBA00023235"/>
    </source>
</evidence>
<dbReference type="Gene3D" id="3.30.2350.10">
    <property type="entry name" value="Pseudouridine synthase"/>
    <property type="match status" value="1"/>
</dbReference>
<dbReference type="EC" id="5.4.99.-" evidence="6"/>
<evidence type="ECO:0000256" key="3">
    <source>
        <dbReference type="ARBA" id="ARBA00036882"/>
    </source>
</evidence>
<dbReference type="GO" id="GO:0003723">
    <property type="term" value="F:RNA binding"/>
    <property type="evidence" value="ECO:0007669"/>
    <property type="project" value="UniProtKB-KW"/>
</dbReference>
<accession>A0A5J6ZCY1</accession>
<dbReference type="SMART" id="SM00363">
    <property type="entry name" value="S4"/>
    <property type="match status" value="1"/>
</dbReference>
<dbReference type="InterPro" id="IPR006224">
    <property type="entry name" value="PsdUridine_synth_RluA-like_CS"/>
</dbReference>
<comment type="similarity">
    <text evidence="1 6">Belongs to the pseudouridine synthase RluA family.</text>
</comment>
<comment type="catalytic activity">
    <reaction evidence="3">
        <text>uridine(1911/1915/1917) in 23S rRNA = pseudouridine(1911/1915/1917) in 23S rRNA</text>
        <dbReference type="Rhea" id="RHEA:42524"/>
        <dbReference type="Rhea" id="RHEA-COMP:10097"/>
        <dbReference type="Rhea" id="RHEA-COMP:10098"/>
        <dbReference type="ChEBI" id="CHEBI:65314"/>
        <dbReference type="ChEBI" id="CHEBI:65315"/>
        <dbReference type="EC" id="5.4.99.23"/>
    </reaction>
</comment>
<dbReference type="NCBIfam" id="TIGR00005">
    <property type="entry name" value="rluA_subfam"/>
    <property type="match status" value="1"/>
</dbReference>
<gene>
    <name evidence="8" type="primary">rluD</name>
    <name evidence="8" type="ORF">FQV33_00960</name>
</gene>
<comment type="function">
    <text evidence="6">Responsible for synthesis of pseudouridine from uracil.</text>
</comment>
<evidence type="ECO:0000256" key="1">
    <source>
        <dbReference type="ARBA" id="ARBA00010876"/>
    </source>
</evidence>
<name>A0A5J6ZCY1_9GAMM</name>
<evidence type="ECO:0000313" key="9">
    <source>
        <dbReference type="Proteomes" id="UP000325981"/>
    </source>
</evidence>
<dbReference type="InterPro" id="IPR006145">
    <property type="entry name" value="PsdUridine_synth_RsuA/RluA"/>
</dbReference>
<dbReference type="AlphaFoldDB" id="A0A5J6ZCY1"/>
<feature type="active site" evidence="4">
    <location>
        <position position="139"/>
    </location>
</feature>
<dbReference type="InterPro" id="IPR002942">
    <property type="entry name" value="S4_RNA-bd"/>
</dbReference>
<dbReference type="SUPFAM" id="SSF55120">
    <property type="entry name" value="Pseudouridine synthase"/>
    <property type="match status" value="1"/>
</dbReference>
<dbReference type="InterPro" id="IPR020103">
    <property type="entry name" value="PsdUridine_synth_cat_dom_sf"/>
</dbReference>
<dbReference type="EMBL" id="CP042427">
    <property type="protein sequence ID" value="QFQ32568.1"/>
    <property type="molecule type" value="Genomic_DNA"/>
</dbReference>